<name>A0A5N6KMU8_MONLA</name>
<feature type="signal peptide" evidence="1">
    <location>
        <begin position="1"/>
        <end position="17"/>
    </location>
</feature>
<reference evidence="2 3" key="1">
    <citation type="submission" date="2019-06" db="EMBL/GenBank/DDBJ databases">
        <title>Genome Sequence of the Brown Rot Fungal Pathogen Monilinia laxa.</title>
        <authorList>
            <person name="De Miccolis Angelini R.M."/>
            <person name="Landi L."/>
            <person name="Abate D."/>
            <person name="Pollastro S."/>
            <person name="Romanazzi G."/>
            <person name="Faretra F."/>
        </authorList>
    </citation>
    <scope>NUCLEOTIDE SEQUENCE [LARGE SCALE GENOMIC DNA]</scope>
    <source>
        <strain evidence="2 3">Mlax316</strain>
    </source>
</reference>
<evidence type="ECO:0000313" key="2">
    <source>
        <dbReference type="EMBL" id="KAB8305025.1"/>
    </source>
</evidence>
<keyword evidence="1" id="KW-0732">Signal</keyword>
<evidence type="ECO:0008006" key="4">
    <source>
        <dbReference type="Google" id="ProtNLM"/>
    </source>
</evidence>
<keyword evidence="3" id="KW-1185">Reference proteome</keyword>
<dbReference type="AlphaFoldDB" id="A0A5N6KMU8"/>
<protein>
    <recommendedName>
        <fullName evidence="4">Secreted protein</fullName>
    </recommendedName>
</protein>
<sequence>MLRTILFPASLLYPCISSSITHCPPLIHTNNTSHHGTSMGITMPPLFMSKIYNGHPGYFLFVPEDDTERQGSSTFAHHRYRFG</sequence>
<evidence type="ECO:0000256" key="1">
    <source>
        <dbReference type="SAM" id="SignalP"/>
    </source>
</evidence>
<proteinExistence type="predicted"/>
<feature type="chain" id="PRO_5024957551" description="Secreted protein" evidence="1">
    <location>
        <begin position="18"/>
        <end position="83"/>
    </location>
</feature>
<gene>
    <name evidence="2" type="ORF">EYC80_004330</name>
</gene>
<evidence type="ECO:0000313" key="3">
    <source>
        <dbReference type="Proteomes" id="UP000326757"/>
    </source>
</evidence>
<dbReference type="EMBL" id="VIGI01000001">
    <property type="protein sequence ID" value="KAB8305025.1"/>
    <property type="molecule type" value="Genomic_DNA"/>
</dbReference>
<comment type="caution">
    <text evidence="2">The sequence shown here is derived from an EMBL/GenBank/DDBJ whole genome shotgun (WGS) entry which is preliminary data.</text>
</comment>
<organism evidence="2 3">
    <name type="scientific">Monilinia laxa</name>
    <name type="common">Brown rot fungus</name>
    <name type="synonym">Sclerotinia laxa</name>
    <dbReference type="NCBI Taxonomy" id="61186"/>
    <lineage>
        <taxon>Eukaryota</taxon>
        <taxon>Fungi</taxon>
        <taxon>Dikarya</taxon>
        <taxon>Ascomycota</taxon>
        <taxon>Pezizomycotina</taxon>
        <taxon>Leotiomycetes</taxon>
        <taxon>Helotiales</taxon>
        <taxon>Sclerotiniaceae</taxon>
        <taxon>Monilinia</taxon>
    </lineage>
</organism>
<accession>A0A5N6KMU8</accession>
<dbReference type="Proteomes" id="UP000326757">
    <property type="component" value="Unassembled WGS sequence"/>
</dbReference>